<organism evidence="6">
    <name type="scientific">freshwater metagenome</name>
    <dbReference type="NCBI Taxonomy" id="449393"/>
    <lineage>
        <taxon>unclassified sequences</taxon>
        <taxon>metagenomes</taxon>
        <taxon>ecological metagenomes</taxon>
    </lineage>
</organism>
<evidence type="ECO:0000313" key="2">
    <source>
        <dbReference type="EMBL" id="CAB4645520.1"/>
    </source>
</evidence>
<reference evidence="6" key="1">
    <citation type="submission" date="2020-05" db="EMBL/GenBank/DDBJ databases">
        <authorList>
            <person name="Chiriac C."/>
            <person name="Salcher M."/>
            <person name="Ghai R."/>
            <person name="Kavagutti S V."/>
        </authorList>
    </citation>
    <scope>NUCLEOTIDE SEQUENCE</scope>
</reference>
<proteinExistence type="predicted"/>
<feature type="transmembrane region" description="Helical" evidence="1">
    <location>
        <begin position="114"/>
        <end position="135"/>
    </location>
</feature>
<evidence type="ECO:0000313" key="7">
    <source>
        <dbReference type="EMBL" id="CAB5005266.1"/>
    </source>
</evidence>
<dbReference type="EMBL" id="CAFAAH010000009">
    <property type="protein sequence ID" value="CAB4787496.1"/>
    <property type="molecule type" value="Genomic_DNA"/>
</dbReference>
<feature type="transmembrane region" description="Helical" evidence="1">
    <location>
        <begin position="185"/>
        <end position="205"/>
    </location>
</feature>
<evidence type="ECO:0000313" key="4">
    <source>
        <dbReference type="EMBL" id="CAB4787496.1"/>
    </source>
</evidence>
<feature type="transmembrane region" description="Helical" evidence="1">
    <location>
        <begin position="21"/>
        <end position="45"/>
    </location>
</feature>
<evidence type="ECO:0000313" key="5">
    <source>
        <dbReference type="EMBL" id="CAB4856450.1"/>
    </source>
</evidence>
<evidence type="ECO:0000313" key="3">
    <source>
        <dbReference type="EMBL" id="CAB4766585.1"/>
    </source>
</evidence>
<keyword evidence="1" id="KW-0812">Transmembrane</keyword>
<keyword evidence="1" id="KW-1133">Transmembrane helix</keyword>
<evidence type="ECO:0000313" key="6">
    <source>
        <dbReference type="EMBL" id="CAB4977581.1"/>
    </source>
</evidence>
<dbReference type="EMBL" id="CAEZWM010000004">
    <property type="protein sequence ID" value="CAB4645520.1"/>
    <property type="molecule type" value="Genomic_DNA"/>
</dbReference>
<feature type="transmembrane region" description="Helical" evidence="1">
    <location>
        <begin position="237"/>
        <end position="261"/>
    </location>
</feature>
<dbReference type="AlphaFoldDB" id="A0A6J7M9R3"/>
<feature type="transmembrane region" description="Helical" evidence="1">
    <location>
        <begin position="57"/>
        <end position="76"/>
    </location>
</feature>
<dbReference type="EMBL" id="CAEZZU010000001">
    <property type="protein sequence ID" value="CAB4766585.1"/>
    <property type="molecule type" value="Genomic_DNA"/>
</dbReference>
<gene>
    <name evidence="2" type="ORF">UFOPK2242_00097</name>
    <name evidence="3" type="ORF">UFOPK2925_00006</name>
    <name evidence="4" type="ORF">UFOPK2996_00177</name>
    <name evidence="5" type="ORF">UFOPK3317_00160</name>
    <name evidence="6" type="ORF">UFOPK3974_00167</name>
    <name evidence="7" type="ORF">UFOPK4071_00415</name>
</gene>
<evidence type="ECO:0000256" key="1">
    <source>
        <dbReference type="SAM" id="Phobius"/>
    </source>
</evidence>
<protein>
    <submittedName>
        <fullName evidence="6">Unannotated protein</fullName>
    </submittedName>
</protein>
<name>A0A6J7M9R3_9ZZZZ</name>
<dbReference type="EMBL" id="CAFBLK010000015">
    <property type="protein sequence ID" value="CAB4856450.1"/>
    <property type="molecule type" value="Genomic_DNA"/>
</dbReference>
<dbReference type="EMBL" id="CAFBPF010000034">
    <property type="protein sequence ID" value="CAB5005266.1"/>
    <property type="molecule type" value="Genomic_DNA"/>
</dbReference>
<dbReference type="EMBL" id="CAFBOR010000011">
    <property type="protein sequence ID" value="CAB4977581.1"/>
    <property type="molecule type" value="Genomic_DNA"/>
</dbReference>
<sequence length="275" mass="28497">MPQKHGVQPIESWLARPRLEATLLGPGWRFSALTVMIVGGLGGIWPVAALGASGSGVFAAFVNGCTATATASLIWLPPIAFLCIGRDTELGVRAIEISLGLGPRGLQARGWWNLYGLAFAAMLVGGFAGVVGGVVTNVSAPGRFSVGLVGSVGAAQSGAALSALIVVALLCGSLVEILGDRRSSLIAIWGTQLLTLALLSVLYFAPTLAFAQYLSPWIGIWPLRASSSMSPLFSSQLSYGAGGVALAIWIVAIRIVAAIMTPRRVSLPSSKERQE</sequence>
<accession>A0A6J7M9R3</accession>
<keyword evidence="1" id="KW-0472">Membrane</keyword>
<feature type="transmembrane region" description="Helical" evidence="1">
    <location>
        <begin position="155"/>
        <end position="178"/>
    </location>
</feature>